<feature type="transmembrane region" description="Helical" evidence="5">
    <location>
        <begin position="323"/>
        <end position="346"/>
    </location>
</feature>
<dbReference type="Pfam" id="PF04932">
    <property type="entry name" value="Wzy_C"/>
    <property type="match status" value="1"/>
</dbReference>
<organism evidence="7 8">
    <name type="scientific">Rhodobacter ferrooxidans</name>
    <dbReference type="NCBI Taxonomy" id="371731"/>
    <lineage>
        <taxon>Bacteria</taxon>
        <taxon>Pseudomonadati</taxon>
        <taxon>Pseudomonadota</taxon>
        <taxon>Alphaproteobacteria</taxon>
        <taxon>Rhodobacterales</taxon>
        <taxon>Rhodobacter group</taxon>
        <taxon>Rhodobacter</taxon>
    </lineage>
</organism>
<keyword evidence="2 5" id="KW-0812">Transmembrane</keyword>
<sequence length="499" mass="53400">MATANPDLAAGHKAETGAALAQQGEGRLRVRQSSGVVRPFSRLNDRLAVVLVAIVLLAPLPLASNRPVWWMIWGLVIGPVAAWYFWAGHRIAADRPLRARNHRLILALLLPVPVFAVLQALPIAGLLPQAWRALPDGAATLLASPLQTLSLAPGSSLIGAVRAVISGLFFVLMLEVASQPDRIRRISFALFLGVAAHAVLGLVLLNFMGDTSLWGKKLFSPGAATGGFVNRNSFAIFLGFGLCLGTALLMERRGRPRLRHSRRQPLLNAESLESAALWLLVGIILLALVATQSRLGLLASLTGAIFTFGVMQARRTLRRRRLIVQTAVLCGAAAVAAFGLAGTGVLQRMVYLEGASGTRLDIYRQMLGMIATRPLTGFGWDAFAPAFEMFRAPPLVNLSEINLGHNTYLTLWAEMGVLVGSLPLLALLVAGRACLSNFRRRTSLIAQPVAALGVLITAGLHSLGDFSLEISANLFLFLAILALGMARHRGETGAAEDTR</sequence>
<name>C8S388_9RHOB</name>
<accession>C8S388</accession>
<keyword evidence="4 5" id="KW-0472">Membrane</keyword>
<dbReference type="RefSeq" id="WP_008031533.1">
    <property type="nucleotide sequence ID" value="NZ_ACYY01000017.1"/>
</dbReference>
<comment type="caution">
    <text evidence="7">The sequence shown here is derived from an EMBL/GenBank/DDBJ whole genome shotgun (WGS) entry which is preliminary data.</text>
</comment>
<evidence type="ECO:0000256" key="4">
    <source>
        <dbReference type="ARBA" id="ARBA00023136"/>
    </source>
</evidence>
<reference evidence="7 8" key="1">
    <citation type="submission" date="2009-08" db="EMBL/GenBank/DDBJ databases">
        <title>The draft genome of Rhodobacter sp. SW2.</title>
        <authorList>
            <consortium name="US DOE Joint Genome Institute (JGI-PGF)"/>
            <person name="Lucas S."/>
            <person name="Copeland A."/>
            <person name="Lapidus A."/>
            <person name="Glavina del Rio T."/>
            <person name="Tice H."/>
            <person name="Bruce D."/>
            <person name="Goodwin L."/>
            <person name="Pitluck S."/>
            <person name="Larimer F."/>
            <person name="Land M.L."/>
            <person name="Hauser L."/>
            <person name="Emerson D."/>
        </authorList>
    </citation>
    <scope>NUCLEOTIDE SEQUENCE [LARGE SCALE GENOMIC DNA]</scope>
    <source>
        <strain evidence="7 8">SW2</strain>
    </source>
</reference>
<feature type="transmembrane region" description="Helical" evidence="5">
    <location>
        <begin position="409"/>
        <end position="430"/>
    </location>
</feature>
<feature type="transmembrane region" description="Helical" evidence="5">
    <location>
        <begin position="295"/>
        <end position="311"/>
    </location>
</feature>
<dbReference type="eggNOG" id="COG3307">
    <property type="taxonomic scope" value="Bacteria"/>
</dbReference>
<feature type="transmembrane region" description="Helical" evidence="5">
    <location>
        <begin position="47"/>
        <end position="64"/>
    </location>
</feature>
<feature type="domain" description="O-antigen ligase-related" evidence="6">
    <location>
        <begin position="280"/>
        <end position="420"/>
    </location>
</feature>
<dbReference type="Proteomes" id="UP000010121">
    <property type="component" value="Unassembled WGS sequence"/>
</dbReference>
<dbReference type="GO" id="GO:0016020">
    <property type="term" value="C:membrane"/>
    <property type="evidence" value="ECO:0007669"/>
    <property type="project" value="UniProtKB-SubCell"/>
</dbReference>
<feature type="transmembrane region" description="Helical" evidence="5">
    <location>
        <begin position="228"/>
        <end position="250"/>
    </location>
</feature>
<feature type="transmembrane region" description="Helical" evidence="5">
    <location>
        <begin position="466"/>
        <end position="486"/>
    </location>
</feature>
<dbReference type="OrthoDB" id="4391260at2"/>
<evidence type="ECO:0000256" key="2">
    <source>
        <dbReference type="ARBA" id="ARBA00022692"/>
    </source>
</evidence>
<feature type="transmembrane region" description="Helical" evidence="5">
    <location>
        <begin position="186"/>
        <end position="208"/>
    </location>
</feature>
<dbReference type="InterPro" id="IPR051533">
    <property type="entry name" value="WaaL-like"/>
</dbReference>
<feature type="transmembrane region" description="Helical" evidence="5">
    <location>
        <begin position="104"/>
        <end position="131"/>
    </location>
</feature>
<evidence type="ECO:0000256" key="5">
    <source>
        <dbReference type="SAM" id="Phobius"/>
    </source>
</evidence>
<comment type="subcellular location">
    <subcellularLocation>
        <location evidence="1">Membrane</location>
        <topology evidence="1">Multi-pass membrane protein</topology>
    </subcellularLocation>
</comment>
<feature type="transmembrane region" description="Helical" evidence="5">
    <location>
        <begin position="70"/>
        <end position="92"/>
    </location>
</feature>
<evidence type="ECO:0000256" key="3">
    <source>
        <dbReference type="ARBA" id="ARBA00022989"/>
    </source>
</evidence>
<keyword evidence="3 5" id="KW-1133">Transmembrane helix</keyword>
<dbReference type="PANTHER" id="PTHR37422:SF21">
    <property type="entry name" value="EXOQ-LIKE PROTEIN"/>
    <property type="match status" value="1"/>
</dbReference>
<feature type="transmembrane region" description="Helical" evidence="5">
    <location>
        <begin position="442"/>
        <end position="460"/>
    </location>
</feature>
<feature type="transmembrane region" description="Helical" evidence="5">
    <location>
        <begin position="271"/>
        <end position="289"/>
    </location>
</feature>
<evidence type="ECO:0000259" key="6">
    <source>
        <dbReference type="Pfam" id="PF04932"/>
    </source>
</evidence>
<dbReference type="EMBL" id="ACYY01000017">
    <property type="protein sequence ID" value="EEW24570.1"/>
    <property type="molecule type" value="Genomic_DNA"/>
</dbReference>
<gene>
    <name evidence="7" type="ORF">Rsw2DRAFT_2516</name>
</gene>
<feature type="transmembrane region" description="Helical" evidence="5">
    <location>
        <begin position="151"/>
        <end position="174"/>
    </location>
</feature>
<proteinExistence type="predicted"/>
<protein>
    <submittedName>
        <fullName evidence="7">O-antigen polymerase</fullName>
    </submittedName>
</protein>
<evidence type="ECO:0000313" key="7">
    <source>
        <dbReference type="EMBL" id="EEW24570.1"/>
    </source>
</evidence>
<keyword evidence="8" id="KW-1185">Reference proteome</keyword>
<evidence type="ECO:0000256" key="1">
    <source>
        <dbReference type="ARBA" id="ARBA00004141"/>
    </source>
</evidence>
<dbReference type="PANTHER" id="PTHR37422">
    <property type="entry name" value="TEICHURONIC ACID BIOSYNTHESIS PROTEIN TUAE"/>
    <property type="match status" value="1"/>
</dbReference>
<dbReference type="InterPro" id="IPR007016">
    <property type="entry name" value="O-antigen_ligase-rel_domated"/>
</dbReference>
<evidence type="ECO:0000313" key="8">
    <source>
        <dbReference type="Proteomes" id="UP000010121"/>
    </source>
</evidence>
<dbReference type="STRING" id="371731.Rsw2DRAFT_2516"/>
<dbReference type="AlphaFoldDB" id="C8S388"/>